<dbReference type="Pfam" id="PF04434">
    <property type="entry name" value="SWIM"/>
    <property type="match status" value="1"/>
</dbReference>
<dbReference type="GeneID" id="106774782"/>
<reference evidence="7" key="2">
    <citation type="submission" date="2025-08" db="UniProtKB">
        <authorList>
            <consortium name="RefSeq"/>
        </authorList>
    </citation>
    <scope>IDENTIFICATION</scope>
    <source>
        <tissue evidence="7">Leaf</tissue>
    </source>
</reference>
<evidence type="ECO:0000256" key="2">
    <source>
        <dbReference type="ARBA" id="ARBA00022771"/>
    </source>
</evidence>
<evidence type="ECO:0000313" key="6">
    <source>
        <dbReference type="Proteomes" id="UP000087766"/>
    </source>
</evidence>
<keyword evidence="1" id="KW-0479">Metal-binding</keyword>
<evidence type="ECO:0000256" key="1">
    <source>
        <dbReference type="ARBA" id="ARBA00022723"/>
    </source>
</evidence>
<reference evidence="6" key="1">
    <citation type="journal article" date="2014" name="Nat. Commun.">
        <title>Genome sequence of mungbean and insights into evolution within Vigna species.</title>
        <authorList>
            <person name="Kang Y.J."/>
            <person name="Kim S.K."/>
            <person name="Kim M.Y."/>
            <person name="Lestari P."/>
            <person name="Kim K.H."/>
            <person name="Ha B.K."/>
            <person name="Jun T.H."/>
            <person name="Hwang W.J."/>
            <person name="Lee T."/>
            <person name="Lee J."/>
            <person name="Shim S."/>
            <person name="Yoon M.Y."/>
            <person name="Jang Y.E."/>
            <person name="Han K.S."/>
            <person name="Taeprayoon P."/>
            <person name="Yoon N."/>
            <person name="Somta P."/>
            <person name="Tanya P."/>
            <person name="Kim K.S."/>
            <person name="Gwag J.G."/>
            <person name="Moon J.K."/>
            <person name="Lee Y.H."/>
            <person name="Park B.S."/>
            <person name="Bombarely A."/>
            <person name="Doyle J.J."/>
            <person name="Jackson S.A."/>
            <person name="Schafleitner R."/>
            <person name="Srinives P."/>
            <person name="Varshney R.K."/>
            <person name="Lee S.H."/>
        </authorList>
    </citation>
    <scope>NUCLEOTIDE SEQUENCE [LARGE SCALE GENOMIC DNA]</scope>
    <source>
        <strain evidence="6">cv. VC1973A</strain>
    </source>
</reference>
<dbReference type="InterPro" id="IPR007527">
    <property type="entry name" value="Znf_SWIM"/>
</dbReference>
<dbReference type="AlphaFoldDB" id="A0A1S3VGR0"/>
<evidence type="ECO:0000313" key="7">
    <source>
        <dbReference type="RefSeq" id="XP_014517304.1"/>
    </source>
</evidence>
<dbReference type="PANTHER" id="PTHR31973">
    <property type="entry name" value="POLYPROTEIN, PUTATIVE-RELATED"/>
    <property type="match status" value="1"/>
</dbReference>
<dbReference type="OrthoDB" id="1417919at2759"/>
<accession>A0A1S3VGR0</accession>
<keyword evidence="6" id="KW-1185">Reference proteome</keyword>
<dbReference type="STRING" id="3916.A0A1S3VGR0"/>
<dbReference type="Proteomes" id="UP000087766">
    <property type="component" value="Chromosome 10"/>
</dbReference>
<feature type="domain" description="SWIM-type" evidence="5">
    <location>
        <begin position="362"/>
        <end position="394"/>
    </location>
</feature>
<dbReference type="SMART" id="SM00575">
    <property type="entry name" value="ZnF_PMZ"/>
    <property type="match status" value="1"/>
</dbReference>
<dbReference type="InterPro" id="IPR018289">
    <property type="entry name" value="MULE_transposase_dom"/>
</dbReference>
<sequence>MISVKCLDGKGKCKWYAYCAFRSNVNAWKLRKVFDTHSCSKDFNVKLMTSKWLSQRMEKSVRENPTIKVMDIREKVTRKWNVGISRNMAFRKRAMAKDNIEGSFNEQFRRLYGYGHELLKTNPGTTVQIKVDNINGEVIFQRFYACLKACKDNFVCCRPIIGLDGCFLKGKYGGELLTAVGRDGNEQMLPIAYVVVEVENKETWTWFLELLIEDLGGKDVCAGITFISNQHKGLLATFQDLLPRVEQRSCVRHLYSNFRKTFPRKNLKRLMWRAAIATHPQEWEAEMRNIKAINVDALKYLLVIPPRWAANRTKMTQYQALVCPKVWNRFQKEPWLGRYWLPRWSREKLFEVIHISQFGHQFVVNVETMDCTCRKWAITGIPCTHAITAMKFLNINAEYYIGHWFRKSTYEKTYNTIINPINGQHIWEVTPY</sequence>
<keyword evidence="3" id="KW-0862">Zinc</keyword>
<evidence type="ECO:0000256" key="4">
    <source>
        <dbReference type="PROSITE-ProRule" id="PRU00325"/>
    </source>
</evidence>
<dbReference type="GO" id="GO:0008270">
    <property type="term" value="F:zinc ion binding"/>
    <property type="evidence" value="ECO:0007669"/>
    <property type="project" value="UniProtKB-KW"/>
</dbReference>
<dbReference type="PROSITE" id="PS50966">
    <property type="entry name" value="ZF_SWIM"/>
    <property type="match status" value="1"/>
</dbReference>
<evidence type="ECO:0000259" key="5">
    <source>
        <dbReference type="PROSITE" id="PS50966"/>
    </source>
</evidence>
<dbReference type="PANTHER" id="PTHR31973:SF187">
    <property type="entry name" value="MUTATOR TRANSPOSASE MUDRA PROTEIN"/>
    <property type="match status" value="1"/>
</dbReference>
<name>A0A1S3VGR0_VIGRR</name>
<dbReference type="RefSeq" id="XP_014517304.1">
    <property type="nucleotide sequence ID" value="XM_014661818.1"/>
</dbReference>
<organism evidence="6 7">
    <name type="scientific">Vigna radiata var. radiata</name>
    <name type="common">Mung bean</name>
    <name type="synonym">Phaseolus aureus</name>
    <dbReference type="NCBI Taxonomy" id="3916"/>
    <lineage>
        <taxon>Eukaryota</taxon>
        <taxon>Viridiplantae</taxon>
        <taxon>Streptophyta</taxon>
        <taxon>Embryophyta</taxon>
        <taxon>Tracheophyta</taxon>
        <taxon>Spermatophyta</taxon>
        <taxon>Magnoliopsida</taxon>
        <taxon>eudicotyledons</taxon>
        <taxon>Gunneridae</taxon>
        <taxon>Pentapetalae</taxon>
        <taxon>rosids</taxon>
        <taxon>fabids</taxon>
        <taxon>Fabales</taxon>
        <taxon>Fabaceae</taxon>
        <taxon>Papilionoideae</taxon>
        <taxon>50 kb inversion clade</taxon>
        <taxon>NPAAA clade</taxon>
        <taxon>indigoferoid/millettioid clade</taxon>
        <taxon>Phaseoleae</taxon>
        <taxon>Vigna</taxon>
    </lineage>
</organism>
<dbReference type="InterPro" id="IPR006564">
    <property type="entry name" value="Znf_PMZ"/>
</dbReference>
<dbReference type="KEGG" id="vra:106774782"/>
<protein>
    <submittedName>
        <fullName evidence="7">Uncharacterized protein LOC106774782</fullName>
    </submittedName>
</protein>
<proteinExistence type="predicted"/>
<keyword evidence="2 4" id="KW-0863">Zinc-finger</keyword>
<dbReference type="Pfam" id="PF10551">
    <property type="entry name" value="MULE"/>
    <property type="match status" value="1"/>
</dbReference>
<evidence type="ECO:0000256" key="3">
    <source>
        <dbReference type="ARBA" id="ARBA00022833"/>
    </source>
</evidence>
<gene>
    <name evidence="7" type="primary">LOC106774782</name>
</gene>